<evidence type="ECO:0000313" key="2">
    <source>
        <dbReference type="Proteomes" id="UP001403385"/>
    </source>
</evidence>
<dbReference type="RefSeq" id="WP_346824486.1">
    <property type="nucleotide sequence ID" value="NZ_JBDKWZ010000026.1"/>
</dbReference>
<evidence type="ECO:0000313" key="1">
    <source>
        <dbReference type="EMBL" id="MEN7551707.1"/>
    </source>
</evidence>
<dbReference type="EMBL" id="JBDKWZ010000026">
    <property type="protein sequence ID" value="MEN7551707.1"/>
    <property type="molecule type" value="Genomic_DNA"/>
</dbReference>
<reference evidence="1 2" key="1">
    <citation type="submission" date="2024-04" db="EMBL/GenBank/DDBJ databases">
        <title>Novel genus in family Flammeovirgaceae.</title>
        <authorList>
            <person name="Nguyen T.H."/>
            <person name="Vuong T.Q."/>
            <person name="Le H."/>
            <person name="Kim S.-G."/>
        </authorList>
    </citation>
    <scope>NUCLEOTIDE SEQUENCE [LARGE SCALE GENOMIC DNA]</scope>
    <source>
        <strain evidence="1 2">JCM 23209</strain>
    </source>
</reference>
<gene>
    <name evidence="1" type="ORF">AAG747_27575</name>
</gene>
<organism evidence="1 2">
    <name type="scientific">Rapidithrix thailandica</name>
    <dbReference type="NCBI Taxonomy" id="413964"/>
    <lineage>
        <taxon>Bacteria</taxon>
        <taxon>Pseudomonadati</taxon>
        <taxon>Bacteroidota</taxon>
        <taxon>Cytophagia</taxon>
        <taxon>Cytophagales</taxon>
        <taxon>Flammeovirgaceae</taxon>
        <taxon>Rapidithrix</taxon>
    </lineage>
</organism>
<dbReference type="Proteomes" id="UP001403385">
    <property type="component" value="Unassembled WGS sequence"/>
</dbReference>
<accession>A0AAW9SE98</accession>
<proteinExistence type="predicted"/>
<name>A0AAW9SE98_9BACT</name>
<protein>
    <submittedName>
        <fullName evidence="1">Uncharacterized protein</fullName>
    </submittedName>
</protein>
<keyword evidence="2" id="KW-1185">Reference proteome</keyword>
<dbReference type="SUPFAM" id="SSF110296">
    <property type="entry name" value="Oligoxyloglucan reducing end-specific cellobiohydrolase"/>
    <property type="match status" value="1"/>
</dbReference>
<sequence>MQPSKNGIRRLVVALVFITLLLPLHVFANGKGFFAIQFTWDNGSYNPEYKVGVNFTKGSIISKNFKEITAKNNILIAEFSPGDYEIESLEFTGGDLYGQKLTLDFKRKITIEDGKITNGGLVFIGKGSQKNKKRHEIYFLTLNNQADLQWYLQNKYVSPNVSRTSPVQTAWEFTKQETIDRVIAFFEKSYVERETQHPQKGVKYLYGMLGMLIKLQKDQNGTVVGSQRLHTGTYRQVQSSQSYQGKKIVDLGQGHYLYGPDEDLQPVKYPEGLTTDSQFKFIGNNKFLVVDGNFNIYVSEGKPFQWKKQDDFHRKYDPYNRPHISFGANHIYIFTYHIEDDWSLLRAPYDKVQFEAVEISPEIKKVSEVQETQNKLVIGPRTTNFVKKGAFIHVQDLNSGNWELVRAPRGDCGGLYVDSKNDNRFQAVCGKLVYISEDAGHTWVLIKDKK</sequence>
<comment type="caution">
    <text evidence="1">The sequence shown here is derived from an EMBL/GenBank/DDBJ whole genome shotgun (WGS) entry which is preliminary data.</text>
</comment>
<dbReference type="AlphaFoldDB" id="A0AAW9SE98"/>